<accession>A0A371FT02</accession>
<dbReference type="PROSITE" id="PS50994">
    <property type="entry name" value="INTEGRASE"/>
    <property type="match status" value="1"/>
</dbReference>
<reference evidence="4" key="1">
    <citation type="submission" date="2018-05" db="EMBL/GenBank/DDBJ databases">
        <title>Draft genome of Mucuna pruriens seed.</title>
        <authorList>
            <person name="Nnadi N.E."/>
            <person name="Vos R."/>
            <person name="Hasami M.H."/>
            <person name="Devisetty U.K."/>
            <person name="Aguiy J.C."/>
        </authorList>
    </citation>
    <scope>NUCLEOTIDE SEQUENCE [LARGE SCALE GENOMIC DNA]</scope>
    <source>
        <strain evidence="4">JCA_2017</strain>
    </source>
</reference>
<evidence type="ECO:0000256" key="1">
    <source>
        <dbReference type="ARBA" id="ARBA00022723"/>
    </source>
</evidence>
<evidence type="ECO:0000313" key="5">
    <source>
        <dbReference type="Proteomes" id="UP000257109"/>
    </source>
</evidence>
<feature type="domain" description="Integrase catalytic" evidence="3">
    <location>
        <begin position="86"/>
        <end position="193"/>
    </location>
</feature>
<name>A0A371FT02_MUCPR</name>
<dbReference type="InterPro" id="IPR001584">
    <property type="entry name" value="Integrase_cat-core"/>
</dbReference>
<organism evidence="4 5">
    <name type="scientific">Mucuna pruriens</name>
    <name type="common">Velvet bean</name>
    <name type="synonym">Dolichos pruriens</name>
    <dbReference type="NCBI Taxonomy" id="157652"/>
    <lineage>
        <taxon>Eukaryota</taxon>
        <taxon>Viridiplantae</taxon>
        <taxon>Streptophyta</taxon>
        <taxon>Embryophyta</taxon>
        <taxon>Tracheophyta</taxon>
        <taxon>Spermatophyta</taxon>
        <taxon>Magnoliopsida</taxon>
        <taxon>eudicotyledons</taxon>
        <taxon>Gunneridae</taxon>
        <taxon>Pentapetalae</taxon>
        <taxon>rosids</taxon>
        <taxon>fabids</taxon>
        <taxon>Fabales</taxon>
        <taxon>Fabaceae</taxon>
        <taxon>Papilionoideae</taxon>
        <taxon>50 kb inversion clade</taxon>
        <taxon>NPAAA clade</taxon>
        <taxon>indigoferoid/millettioid clade</taxon>
        <taxon>Phaseoleae</taxon>
        <taxon>Mucuna</taxon>
    </lineage>
</organism>
<dbReference type="Proteomes" id="UP000257109">
    <property type="component" value="Unassembled WGS sequence"/>
</dbReference>
<dbReference type="InterPro" id="IPR025312">
    <property type="entry name" value="DUF4216"/>
</dbReference>
<dbReference type="InterPro" id="IPR039537">
    <property type="entry name" value="Retrotran_Ty1/copia-like"/>
</dbReference>
<dbReference type="PANTHER" id="PTHR42648">
    <property type="entry name" value="TRANSPOSASE, PUTATIVE-RELATED"/>
    <property type="match status" value="1"/>
</dbReference>
<dbReference type="Gene3D" id="3.30.420.10">
    <property type="entry name" value="Ribonuclease H-like superfamily/Ribonuclease H"/>
    <property type="match status" value="1"/>
</dbReference>
<dbReference type="InterPro" id="IPR013103">
    <property type="entry name" value="RVT_2"/>
</dbReference>
<keyword evidence="2" id="KW-0378">Hydrolase</keyword>
<proteinExistence type="predicted"/>
<comment type="caution">
    <text evidence="4">The sequence shown here is derived from an EMBL/GenBank/DDBJ whole genome shotgun (WGS) entry which is preliminary data.</text>
</comment>
<dbReference type="EMBL" id="QJKJ01007988">
    <property type="protein sequence ID" value="RDX81183.1"/>
    <property type="molecule type" value="Genomic_DNA"/>
</dbReference>
<dbReference type="Pfam" id="PF13952">
    <property type="entry name" value="DUF4216"/>
    <property type="match status" value="1"/>
</dbReference>
<dbReference type="GO" id="GO:0003676">
    <property type="term" value="F:nucleic acid binding"/>
    <property type="evidence" value="ECO:0007669"/>
    <property type="project" value="InterPro"/>
</dbReference>
<dbReference type="GO" id="GO:0015074">
    <property type="term" value="P:DNA integration"/>
    <property type="evidence" value="ECO:0007669"/>
    <property type="project" value="InterPro"/>
</dbReference>
<feature type="non-terminal residue" evidence="4">
    <location>
        <position position="1"/>
    </location>
</feature>
<evidence type="ECO:0000313" key="4">
    <source>
        <dbReference type="EMBL" id="RDX81183.1"/>
    </source>
</evidence>
<dbReference type="AlphaFoldDB" id="A0A371FT02"/>
<keyword evidence="1" id="KW-0479">Metal-binding</keyword>
<protein>
    <recommendedName>
        <fullName evidence="3">Integrase catalytic domain-containing protein</fullName>
    </recommendedName>
</protein>
<dbReference type="SUPFAM" id="SSF53098">
    <property type="entry name" value="Ribonuclease H-like"/>
    <property type="match status" value="1"/>
</dbReference>
<evidence type="ECO:0000259" key="3">
    <source>
        <dbReference type="PROSITE" id="PS50994"/>
    </source>
</evidence>
<evidence type="ECO:0000256" key="2">
    <source>
        <dbReference type="ARBA" id="ARBA00022801"/>
    </source>
</evidence>
<sequence length="626" mass="72832">MFDKGNFNIGSVMVIGKCLTKRSTSEGKPFTKSSWENTIRITNDQDIPRTPATNVMENRKFLNEWVEIKTELKWVEPLFPIYKDRLRSDNGTEFVNLKFSKFLKDNGVVHELTCVNTPQQNEVAERKNCHLLEVARALLFQMPVPNIYWGEAVLTTTYLINRLPTQGESYLEVELVIESLPFPTPTQDVHVQVQEVTKPTLVPEQVQMFESDVSIPDNSIEEQIQLSELKVQVMKEEMEALEKNSTWEIVDRSKDKRVVGCRGIYTVKCKSGRTLERYKARLIYGIDYEETFALVVKMNTKLKQFDVKNSFHHGDLEEEVYMEIPLGCYSHNEKNKTMKDRLWIEDPPLNICRESWYKTKDGYCSSDVSTKGLLAKGSRDCLLIQMMQRTLDGMHMRENVMDNFDMRRESRNHRIGLAIDGMNLYDLRMLWDEGVDVFDRIRRTLRHLLFKEEAIEFCIGYMSIIKFVGVPKSRHEEVKDNKSIVQNNDIIVMVKSMHFSTPYRDNSNRGVQTDELGFTLVNLNKVGYKEEPFIMTFDTKQVFYVNDMSNKRRTVVLKQRSMHGSDENQDTSLDLTNTPSFSTHMPTFNVTNEHQWFLYRGAKKRTLGDNVKSGGKDDPGEQDFYL</sequence>
<dbReference type="Pfam" id="PF07727">
    <property type="entry name" value="RVT_2"/>
    <property type="match status" value="1"/>
</dbReference>
<dbReference type="InterPro" id="IPR012337">
    <property type="entry name" value="RNaseH-like_sf"/>
</dbReference>
<dbReference type="InterPro" id="IPR036397">
    <property type="entry name" value="RNaseH_sf"/>
</dbReference>
<keyword evidence="5" id="KW-1185">Reference proteome</keyword>
<dbReference type="GO" id="GO:0046872">
    <property type="term" value="F:metal ion binding"/>
    <property type="evidence" value="ECO:0007669"/>
    <property type="project" value="UniProtKB-KW"/>
</dbReference>
<gene>
    <name evidence="4" type="ORF">CR513_38179</name>
</gene>
<dbReference type="GO" id="GO:0016787">
    <property type="term" value="F:hydrolase activity"/>
    <property type="evidence" value="ECO:0007669"/>
    <property type="project" value="UniProtKB-KW"/>
</dbReference>
<dbReference type="PANTHER" id="PTHR42648:SF31">
    <property type="entry name" value="RNA-DIRECTED DNA POLYMERASE"/>
    <property type="match status" value="1"/>
</dbReference>
<dbReference type="OrthoDB" id="1750639at2759"/>